<dbReference type="InterPro" id="IPR036390">
    <property type="entry name" value="WH_DNA-bd_sf"/>
</dbReference>
<dbReference type="NCBIfam" id="TIGR00738">
    <property type="entry name" value="rrf2_super"/>
    <property type="match status" value="1"/>
</dbReference>
<sequence>MRLTVQTDYALRILMALAACHPEHLSVSAMAERFNVSGNHLMKTAQTLIRNGFAVAVRGRGGGIRLARPASDIVVADVVRAVEPDFAIVECFQRAGCCFLPGCRLKSLLAEARSSFLATLAGETLEGLVAGSKVPLPGDSRSAAE</sequence>
<protein>
    <recommendedName>
        <fullName evidence="4">BadM/Rrf2 family transcriptional regulator</fullName>
    </recommendedName>
</protein>
<proteinExistence type="predicted"/>
<dbReference type="Proteomes" id="UP000215405">
    <property type="component" value="Unassembled WGS sequence"/>
</dbReference>
<evidence type="ECO:0000313" key="3">
    <source>
        <dbReference type="Proteomes" id="UP000215405"/>
    </source>
</evidence>
<dbReference type="PROSITE" id="PS51197">
    <property type="entry name" value="HTH_RRF2_2"/>
    <property type="match status" value="1"/>
</dbReference>
<gene>
    <name evidence="2" type="ORF">B7H23_09480</name>
</gene>
<name>A0A231UYC6_9HYPH</name>
<reference evidence="3" key="1">
    <citation type="journal article" date="2017" name="Int. J. Syst. Evol. Microbiol.">
        <title>Notoacmeibacter marinus gen. nov., sp. nov., isolated from the gut of a limpet and proposal of Notoacmeibacteraceae fam. nov. in the order Rhizobiales of the class Alphaproteobacteria.</title>
        <authorList>
            <person name="Huang Z."/>
            <person name="Guo F."/>
            <person name="Lai Q."/>
        </authorList>
    </citation>
    <scope>NUCLEOTIDE SEQUENCE [LARGE SCALE GENOMIC DNA]</scope>
    <source>
        <strain evidence="3">XMTR2A4</strain>
    </source>
</reference>
<comment type="caution">
    <text evidence="2">The sequence shown here is derived from an EMBL/GenBank/DDBJ whole genome shotgun (WGS) entry which is preliminary data.</text>
</comment>
<dbReference type="GO" id="GO:0005829">
    <property type="term" value="C:cytosol"/>
    <property type="evidence" value="ECO:0007669"/>
    <property type="project" value="TreeGrafter"/>
</dbReference>
<keyword evidence="3" id="KW-1185">Reference proteome</keyword>
<dbReference type="InterPro" id="IPR000944">
    <property type="entry name" value="Tscrpt_reg_Rrf2"/>
</dbReference>
<accession>A0A231UYC6</accession>
<evidence type="ECO:0008006" key="4">
    <source>
        <dbReference type="Google" id="ProtNLM"/>
    </source>
</evidence>
<evidence type="ECO:0000313" key="2">
    <source>
        <dbReference type="EMBL" id="OXT00890.1"/>
    </source>
</evidence>
<dbReference type="Gene3D" id="1.10.10.10">
    <property type="entry name" value="Winged helix-like DNA-binding domain superfamily/Winged helix DNA-binding domain"/>
    <property type="match status" value="1"/>
</dbReference>
<evidence type="ECO:0000256" key="1">
    <source>
        <dbReference type="ARBA" id="ARBA00023125"/>
    </source>
</evidence>
<dbReference type="InterPro" id="IPR036388">
    <property type="entry name" value="WH-like_DNA-bd_sf"/>
</dbReference>
<dbReference type="GO" id="GO:0003700">
    <property type="term" value="F:DNA-binding transcription factor activity"/>
    <property type="evidence" value="ECO:0007669"/>
    <property type="project" value="TreeGrafter"/>
</dbReference>
<dbReference type="AlphaFoldDB" id="A0A231UYC6"/>
<dbReference type="Pfam" id="PF02082">
    <property type="entry name" value="Rrf2"/>
    <property type="match status" value="1"/>
</dbReference>
<organism evidence="2 3">
    <name type="scientific">Notoacmeibacter marinus</name>
    <dbReference type="NCBI Taxonomy" id="1876515"/>
    <lineage>
        <taxon>Bacteria</taxon>
        <taxon>Pseudomonadati</taxon>
        <taxon>Pseudomonadota</taxon>
        <taxon>Alphaproteobacteria</taxon>
        <taxon>Hyphomicrobiales</taxon>
        <taxon>Notoacmeibacteraceae</taxon>
        <taxon>Notoacmeibacter</taxon>
    </lineage>
</organism>
<dbReference type="SUPFAM" id="SSF46785">
    <property type="entry name" value="Winged helix' DNA-binding domain"/>
    <property type="match status" value="1"/>
</dbReference>
<keyword evidence="1" id="KW-0238">DNA-binding</keyword>
<dbReference type="EMBL" id="NBYO01000002">
    <property type="protein sequence ID" value="OXT00890.1"/>
    <property type="molecule type" value="Genomic_DNA"/>
</dbReference>
<dbReference type="GO" id="GO:0003677">
    <property type="term" value="F:DNA binding"/>
    <property type="evidence" value="ECO:0007669"/>
    <property type="project" value="UniProtKB-KW"/>
</dbReference>
<dbReference type="PANTHER" id="PTHR33221:SF4">
    <property type="entry name" value="HTH-TYPE TRANSCRIPTIONAL REPRESSOR NSRR"/>
    <property type="match status" value="1"/>
</dbReference>
<dbReference type="PANTHER" id="PTHR33221">
    <property type="entry name" value="WINGED HELIX-TURN-HELIX TRANSCRIPTIONAL REGULATOR, RRF2 FAMILY"/>
    <property type="match status" value="1"/>
</dbReference>